<feature type="compositionally biased region" description="Low complexity" evidence="1">
    <location>
        <begin position="229"/>
        <end position="239"/>
    </location>
</feature>
<feature type="region of interest" description="Disordered" evidence="1">
    <location>
        <begin position="89"/>
        <end position="170"/>
    </location>
</feature>
<dbReference type="Proteomes" id="UP001211907">
    <property type="component" value="Unassembled WGS sequence"/>
</dbReference>
<evidence type="ECO:0000313" key="3">
    <source>
        <dbReference type="Proteomes" id="UP001211907"/>
    </source>
</evidence>
<name>A0AAD5SPD1_9FUNG</name>
<feature type="non-terminal residue" evidence="2">
    <location>
        <position position="314"/>
    </location>
</feature>
<feature type="region of interest" description="Disordered" evidence="1">
    <location>
        <begin position="209"/>
        <end position="241"/>
    </location>
</feature>
<feature type="compositionally biased region" description="Acidic residues" evidence="1">
    <location>
        <begin position="20"/>
        <end position="30"/>
    </location>
</feature>
<proteinExistence type="predicted"/>
<dbReference type="SUPFAM" id="SSF144000">
    <property type="entry name" value="Oxysterol-binding protein-like"/>
    <property type="match status" value="1"/>
</dbReference>
<keyword evidence="3" id="KW-1185">Reference proteome</keyword>
<dbReference type="Gene3D" id="6.10.140.1150">
    <property type="match status" value="1"/>
</dbReference>
<dbReference type="InterPro" id="IPR037239">
    <property type="entry name" value="OSBP_sf"/>
</dbReference>
<dbReference type="EMBL" id="JADGJH010005246">
    <property type="protein sequence ID" value="KAJ3081403.1"/>
    <property type="molecule type" value="Genomic_DNA"/>
</dbReference>
<feature type="compositionally biased region" description="Low complexity" evidence="1">
    <location>
        <begin position="139"/>
        <end position="159"/>
    </location>
</feature>
<evidence type="ECO:0000256" key="1">
    <source>
        <dbReference type="SAM" id="MobiDB-lite"/>
    </source>
</evidence>
<gene>
    <name evidence="2" type="ORF">HK100_009888</name>
</gene>
<sequence length="314" mass="33465">MYTELGDSARIETVAGGGAGDDDSSADIDSSDSISGIETTIEFRTRGVFSDKGLNVIDADVKSSADGSVLAKLSGRWSDQLYIDRCAPSNDHRHHASASSSPAVSTANEAAKRDTKQRVGKINSNSSSSSNIMFGIIQSRNSSPARTRSAASSRSNSPTKPTPNVSSPSTAATGFMGRLFNQASSAMLSIPSVLPFTIPTADAFSIPAVPQHQEQQQQQQQQRTDHHSASPSSSCSSSSLGPELLFDAATMPVLAKTVAAESEMESFESRRLWRKVTAAIHGKDLAAATEEKTAIEDNQRRICRERDEAGIVWK</sequence>
<accession>A0AAD5SPD1</accession>
<evidence type="ECO:0000313" key="2">
    <source>
        <dbReference type="EMBL" id="KAJ3081403.1"/>
    </source>
</evidence>
<comment type="caution">
    <text evidence="2">The sequence shown here is derived from an EMBL/GenBank/DDBJ whole genome shotgun (WGS) entry which is preliminary data.</text>
</comment>
<dbReference type="AlphaFoldDB" id="A0AAD5SPD1"/>
<feature type="region of interest" description="Disordered" evidence="1">
    <location>
        <begin position="1"/>
        <end position="33"/>
    </location>
</feature>
<feature type="compositionally biased region" description="Low complexity" evidence="1">
    <location>
        <begin position="211"/>
        <end position="222"/>
    </location>
</feature>
<feature type="compositionally biased region" description="Low complexity" evidence="1">
    <location>
        <begin position="97"/>
        <end position="107"/>
    </location>
</feature>
<protein>
    <submittedName>
        <fullName evidence="2">Uncharacterized protein</fullName>
    </submittedName>
</protein>
<organism evidence="2 3">
    <name type="scientific">Physocladia obscura</name>
    <dbReference type="NCBI Taxonomy" id="109957"/>
    <lineage>
        <taxon>Eukaryota</taxon>
        <taxon>Fungi</taxon>
        <taxon>Fungi incertae sedis</taxon>
        <taxon>Chytridiomycota</taxon>
        <taxon>Chytridiomycota incertae sedis</taxon>
        <taxon>Chytridiomycetes</taxon>
        <taxon>Chytridiales</taxon>
        <taxon>Chytriomycetaceae</taxon>
        <taxon>Physocladia</taxon>
    </lineage>
</organism>
<dbReference type="Gene3D" id="2.40.160.120">
    <property type="match status" value="1"/>
</dbReference>
<reference evidence="2" key="1">
    <citation type="submission" date="2020-05" db="EMBL/GenBank/DDBJ databases">
        <title>Phylogenomic resolution of chytrid fungi.</title>
        <authorList>
            <person name="Stajich J.E."/>
            <person name="Amses K."/>
            <person name="Simmons R."/>
            <person name="Seto K."/>
            <person name="Myers J."/>
            <person name="Bonds A."/>
            <person name="Quandt C.A."/>
            <person name="Barry K."/>
            <person name="Liu P."/>
            <person name="Grigoriev I."/>
            <person name="Longcore J.E."/>
            <person name="James T.Y."/>
        </authorList>
    </citation>
    <scope>NUCLEOTIDE SEQUENCE</scope>
    <source>
        <strain evidence="2">JEL0513</strain>
    </source>
</reference>